<evidence type="ECO:0000256" key="2">
    <source>
        <dbReference type="ARBA" id="ARBA00004496"/>
    </source>
</evidence>
<evidence type="ECO:0000259" key="15">
    <source>
        <dbReference type="Pfam" id="PF23598"/>
    </source>
</evidence>
<evidence type="ECO:0000259" key="12">
    <source>
        <dbReference type="Pfam" id="PF00931"/>
    </source>
</evidence>
<gene>
    <name evidence="16" type="ORF">OLC1_LOCUS1596</name>
</gene>
<comment type="subcellular location">
    <subcellularLocation>
        <location evidence="2">Cytoplasm</location>
    </subcellularLocation>
</comment>
<evidence type="ECO:0000256" key="1">
    <source>
        <dbReference type="ARBA" id="ARBA00002074"/>
    </source>
</evidence>
<dbReference type="InterPro" id="IPR027417">
    <property type="entry name" value="P-loop_NTPase"/>
</dbReference>
<keyword evidence="4" id="KW-0963">Cytoplasm</keyword>
<keyword evidence="5" id="KW-0433">Leucine-rich repeat</keyword>
<evidence type="ECO:0000256" key="11">
    <source>
        <dbReference type="SAM" id="Coils"/>
    </source>
</evidence>
<accession>A0AAV1C123</accession>
<evidence type="ECO:0000259" key="13">
    <source>
        <dbReference type="Pfam" id="PF12061"/>
    </source>
</evidence>
<reference evidence="16" key="1">
    <citation type="submission" date="2023-03" db="EMBL/GenBank/DDBJ databases">
        <authorList>
            <person name="Julca I."/>
        </authorList>
    </citation>
    <scope>NUCLEOTIDE SEQUENCE</scope>
</reference>
<sequence>MASSNSIILDSIQLVLDDLQLLLGSVKDFQVEQNIRLLMGKLRSLRTFFLCTTSLGRDANLRAENTNVSSSLLVRSLTTVITCSSRLCRGESNLLATSELLVRIEHVLCRYQSRMRSDCLTLSLEGNFSSGFPNEVKKFRREVESVELKIDKCYFTLSESVRSQSHPMMMITSQVNAIFDSILESIEYFFTLPRLYIEFFDLPVETVEENIKFLRNFVRFATLLGAAADDESGLLLDFVTYIEELAIHAAHLTLSLFPITKSETEFMVFALLLVTKPVGPRAYETYTRALVSLKDSGALNVPTVNMTDDSLIIVEDFLVSLLSNLWDMLLMDAVLVVSKVELQAMYEGLRSLRTILKQKPDKFMFDTNVKDLVRFVLCDAGVVIFSLYQSEIVVDLGVPDLLRNIRLIRTEVEDQVSETSICRFPNTNVLGFLDFLLENLLEVGGSYEVDSVTQSYIKTFEEHLHFLKSLLRKLQNQQEELQALYNLVVEVAYKIESPIEQLMLGDIQGSFSTSFGYIKEDIEMIKTVSIKILHCRGQPIQRQKVDFTSSSQVTSQRSTATADEVVGFETEMTTVIDRLTRGSSKLQVVAIVGMPGSGKTTLAKKVYNDPSVMYHFHACAWCSISQVFNTKEVALTLLKQTLEKLPNGILERSEAELVQELWRSLKRRRYLIFVDDVWDIQSFDRLKGLFPDDSYGSRILLTSRQSDVAPENMLDEKPHTLRSLTTNESLELLKMKLFPMKHWPASSYEIGMQIAECCKGLPLTIVLVAGLLSTTKQEAWNEVLQSLRSGTLSSMEPCYNAIELSYRHLPDHLKPCLLSFGAFLEDQEVSVKRLVWYWTAEGFVQKTKLKSLKEVAANYLKNLIDRSLVIGVKKSSTGGVKTCCTHDLLHEFCLRKAKEENFLQLLRGREELACFNEPGNLRRLCVHSEPKHLRSSKLFCPRIRSLHLFGDPTAHWGDVLLDASFIFHTFKLLRVLDMDRVILRYGCPSEIGVLVQLRYLAIHGRRIGPSIGNLCNLETLILCLVGGETVTLPETLWNLQKLKQIFLTFRGGNVYGIDFPVHNLDNCPDLHELETLSSITSDSWDIMEKQLRKFPNIHRLRCRLQGYRDHPNNGSRLMIFSFLNKLESLHLSFQRRHDWFSFVFPENLKKLTLYGCELPWEKITMVAELRHLEVLKLLNQSFTGKTWNMEEGQFTKLRFLKLKSLDIIKWAAASDEQFPNLEKLVLESCSGLEEIPIDSLQYVSTLEMIEISYCPHCVATAVDKIRETQVEMGNSAFKVHVRSSGY</sequence>
<keyword evidence="6" id="KW-0381">Hypersensitive response</keyword>
<evidence type="ECO:0000256" key="4">
    <source>
        <dbReference type="ARBA" id="ARBA00022490"/>
    </source>
</evidence>
<dbReference type="GO" id="GO:0009626">
    <property type="term" value="P:plant-type hypersensitive response"/>
    <property type="evidence" value="ECO:0007669"/>
    <property type="project" value="UniProtKB-KW"/>
</dbReference>
<dbReference type="SUPFAM" id="SSF52058">
    <property type="entry name" value="L domain-like"/>
    <property type="match status" value="1"/>
</dbReference>
<evidence type="ECO:0000256" key="10">
    <source>
        <dbReference type="ARBA" id="ARBA00022840"/>
    </source>
</evidence>
<dbReference type="Pfam" id="PF23598">
    <property type="entry name" value="LRR_14"/>
    <property type="match status" value="1"/>
</dbReference>
<keyword evidence="17" id="KW-1185">Reference proteome</keyword>
<dbReference type="InterPro" id="IPR042197">
    <property type="entry name" value="Apaf_helical"/>
</dbReference>
<dbReference type="InterPro" id="IPR032675">
    <property type="entry name" value="LRR_dom_sf"/>
</dbReference>
<evidence type="ECO:0000256" key="3">
    <source>
        <dbReference type="ARBA" id="ARBA00008894"/>
    </source>
</evidence>
<dbReference type="InterPro" id="IPR044974">
    <property type="entry name" value="Disease_R_plants"/>
</dbReference>
<evidence type="ECO:0000256" key="9">
    <source>
        <dbReference type="ARBA" id="ARBA00022821"/>
    </source>
</evidence>
<keyword evidence="10" id="KW-0067">ATP-binding</keyword>
<dbReference type="PRINTS" id="PR00364">
    <property type="entry name" value="DISEASERSIST"/>
</dbReference>
<dbReference type="FunFam" id="3.40.50.300:FF:001091">
    <property type="entry name" value="Probable disease resistance protein At1g61300"/>
    <property type="match status" value="1"/>
</dbReference>
<dbReference type="Gene3D" id="1.10.8.430">
    <property type="entry name" value="Helical domain of apoptotic protease-activating factors"/>
    <property type="match status" value="1"/>
</dbReference>
<feature type="domain" description="Late blight resistance protein R1A-like N-terminal" evidence="13">
    <location>
        <begin position="147"/>
        <end position="391"/>
    </location>
</feature>
<dbReference type="InterPro" id="IPR058922">
    <property type="entry name" value="WHD_DRP"/>
</dbReference>
<comment type="similarity">
    <text evidence="3">Belongs to the disease resistance NB-LRR family.</text>
</comment>
<dbReference type="GO" id="GO:0051607">
    <property type="term" value="P:defense response to virus"/>
    <property type="evidence" value="ECO:0007669"/>
    <property type="project" value="UniProtKB-ARBA"/>
</dbReference>
<feature type="domain" description="Disease resistance protein winged helix" evidence="14">
    <location>
        <begin position="823"/>
        <end position="892"/>
    </location>
</feature>
<dbReference type="GO" id="GO:0043531">
    <property type="term" value="F:ADP binding"/>
    <property type="evidence" value="ECO:0007669"/>
    <property type="project" value="InterPro"/>
</dbReference>
<dbReference type="PANTHER" id="PTHR23155">
    <property type="entry name" value="DISEASE RESISTANCE PROTEIN RP"/>
    <property type="match status" value="1"/>
</dbReference>
<evidence type="ECO:0000256" key="5">
    <source>
        <dbReference type="ARBA" id="ARBA00022614"/>
    </source>
</evidence>
<dbReference type="Proteomes" id="UP001161247">
    <property type="component" value="Chromosome 1"/>
</dbReference>
<feature type="domain" description="NB-ARC" evidence="12">
    <location>
        <begin position="569"/>
        <end position="741"/>
    </location>
</feature>
<evidence type="ECO:0000313" key="17">
    <source>
        <dbReference type="Proteomes" id="UP001161247"/>
    </source>
</evidence>
<dbReference type="Gene3D" id="3.40.50.300">
    <property type="entry name" value="P-loop containing nucleotide triphosphate hydrolases"/>
    <property type="match status" value="1"/>
</dbReference>
<proteinExistence type="inferred from homology"/>
<dbReference type="Pfam" id="PF12061">
    <property type="entry name" value="NB-LRR"/>
    <property type="match status" value="1"/>
</dbReference>
<keyword evidence="11" id="KW-0175">Coiled coil</keyword>
<evidence type="ECO:0000256" key="7">
    <source>
        <dbReference type="ARBA" id="ARBA00022737"/>
    </source>
</evidence>
<dbReference type="PANTHER" id="PTHR23155:SF1152">
    <property type="entry name" value="AAA+ ATPASE DOMAIN-CONTAINING PROTEIN"/>
    <property type="match status" value="1"/>
</dbReference>
<dbReference type="InterPro" id="IPR036388">
    <property type="entry name" value="WH-like_DNA-bd_sf"/>
</dbReference>
<keyword evidence="8" id="KW-0547">Nucleotide-binding</keyword>
<dbReference type="InterPro" id="IPR002182">
    <property type="entry name" value="NB-ARC"/>
</dbReference>
<dbReference type="SUPFAM" id="SSF52540">
    <property type="entry name" value="P-loop containing nucleoside triphosphate hydrolases"/>
    <property type="match status" value="1"/>
</dbReference>
<dbReference type="Gene3D" id="3.80.10.10">
    <property type="entry name" value="Ribonuclease Inhibitor"/>
    <property type="match status" value="1"/>
</dbReference>
<keyword evidence="7" id="KW-0677">Repeat</keyword>
<keyword evidence="9" id="KW-0611">Plant defense</keyword>
<feature type="domain" description="Disease resistance R13L4/SHOC-2-like LRR" evidence="15">
    <location>
        <begin position="944"/>
        <end position="1227"/>
    </location>
</feature>
<dbReference type="Gene3D" id="1.10.10.10">
    <property type="entry name" value="Winged helix-like DNA-binding domain superfamily/Winged helix DNA-binding domain"/>
    <property type="match status" value="1"/>
</dbReference>
<dbReference type="Pfam" id="PF00931">
    <property type="entry name" value="NB-ARC"/>
    <property type="match status" value="1"/>
</dbReference>
<dbReference type="InterPro" id="IPR021929">
    <property type="entry name" value="R1A-like_N"/>
</dbReference>
<evidence type="ECO:0000256" key="8">
    <source>
        <dbReference type="ARBA" id="ARBA00022741"/>
    </source>
</evidence>
<dbReference type="Pfam" id="PF23559">
    <property type="entry name" value="WHD_DRP"/>
    <property type="match status" value="1"/>
</dbReference>
<dbReference type="FunFam" id="1.10.10.10:FF:000322">
    <property type="entry name" value="Probable disease resistance protein At1g63360"/>
    <property type="match status" value="1"/>
</dbReference>
<name>A0AAV1C123_OLDCO</name>
<organism evidence="16 17">
    <name type="scientific">Oldenlandia corymbosa var. corymbosa</name>
    <dbReference type="NCBI Taxonomy" id="529605"/>
    <lineage>
        <taxon>Eukaryota</taxon>
        <taxon>Viridiplantae</taxon>
        <taxon>Streptophyta</taxon>
        <taxon>Embryophyta</taxon>
        <taxon>Tracheophyta</taxon>
        <taxon>Spermatophyta</taxon>
        <taxon>Magnoliopsida</taxon>
        <taxon>eudicotyledons</taxon>
        <taxon>Gunneridae</taxon>
        <taxon>Pentapetalae</taxon>
        <taxon>asterids</taxon>
        <taxon>lamiids</taxon>
        <taxon>Gentianales</taxon>
        <taxon>Rubiaceae</taxon>
        <taxon>Rubioideae</taxon>
        <taxon>Spermacoceae</taxon>
        <taxon>Hedyotis-Oldenlandia complex</taxon>
        <taxon>Oldenlandia</taxon>
    </lineage>
</organism>
<dbReference type="InterPro" id="IPR055414">
    <property type="entry name" value="LRR_R13L4/SHOC2-like"/>
</dbReference>
<protein>
    <submittedName>
        <fullName evidence="16">OLC1v1023729C1</fullName>
    </submittedName>
</protein>
<dbReference type="EMBL" id="OX459118">
    <property type="protein sequence ID" value="CAI9089206.1"/>
    <property type="molecule type" value="Genomic_DNA"/>
</dbReference>
<comment type="function">
    <text evidence="1">Confers resistance to late blight (Phytophthora infestans) races carrying the avirulence gene Avr1. Resistance proteins guard the plant against pathogens that contain an appropriate avirulence protein via an indirect interaction with this avirulence protein. That triggers a defense system including the hypersensitive response, which restricts the pathogen growth.</text>
</comment>
<dbReference type="GO" id="GO:0005737">
    <property type="term" value="C:cytoplasm"/>
    <property type="evidence" value="ECO:0007669"/>
    <property type="project" value="UniProtKB-SubCell"/>
</dbReference>
<evidence type="ECO:0000313" key="16">
    <source>
        <dbReference type="EMBL" id="CAI9089206.1"/>
    </source>
</evidence>
<feature type="coiled-coil region" evidence="11">
    <location>
        <begin position="457"/>
        <end position="487"/>
    </location>
</feature>
<evidence type="ECO:0000256" key="6">
    <source>
        <dbReference type="ARBA" id="ARBA00022667"/>
    </source>
</evidence>
<evidence type="ECO:0000259" key="14">
    <source>
        <dbReference type="Pfam" id="PF23559"/>
    </source>
</evidence>
<dbReference type="GO" id="GO:0005524">
    <property type="term" value="F:ATP binding"/>
    <property type="evidence" value="ECO:0007669"/>
    <property type="project" value="UniProtKB-KW"/>
</dbReference>